<feature type="chain" id="PRO_5045934643" description="Lipoprotein" evidence="1">
    <location>
        <begin position="26"/>
        <end position="432"/>
    </location>
</feature>
<dbReference type="EMBL" id="QWKY01000044">
    <property type="protein sequence ID" value="RIH76837.1"/>
    <property type="molecule type" value="Genomic_DNA"/>
</dbReference>
<keyword evidence="1" id="KW-0732">Signal</keyword>
<protein>
    <recommendedName>
        <fullName evidence="4">Lipoprotein</fullName>
    </recommendedName>
</protein>
<comment type="caution">
    <text evidence="2">The sequence shown here is derived from an EMBL/GenBank/DDBJ whole genome shotgun (WGS) entry which is preliminary data.</text>
</comment>
<name>A0ABX9MKE1_9DEIN</name>
<gene>
    <name evidence="2" type="ORF">Mhypo_02262</name>
</gene>
<accession>A0ABX9MKE1</accession>
<dbReference type="Proteomes" id="UP000265443">
    <property type="component" value="Unassembled WGS sequence"/>
</dbReference>
<evidence type="ECO:0000256" key="1">
    <source>
        <dbReference type="SAM" id="SignalP"/>
    </source>
</evidence>
<organism evidence="2 3">
    <name type="scientific">Meiothermus hypogaeus</name>
    <dbReference type="NCBI Taxonomy" id="884155"/>
    <lineage>
        <taxon>Bacteria</taxon>
        <taxon>Thermotogati</taxon>
        <taxon>Deinococcota</taxon>
        <taxon>Deinococci</taxon>
        <taxon>Thermales</taxon>
        <taxon>Thermaceae</taxon>
        <taxon>Meiothermus</taxon>
    </lineage>
</organism>
<evidence type="ECO:0000313" key="3">
    <source>
        <dbReference type="Proteomes" id="UP000265443"/>
    </source>
</evidence>
<evidence type="ECO:0000313" key="2">
    <source>
        <dbReference type="EMBL" id="RIH76837.1"/>
    </source>
</evidence>
<feature type="signal peptide" evidence="1">
    <location>
        <begin position="1"/>
        <end position="25"/>
    </location>
</feature>
<proteinExistence type="predicted"/>
<evidence type="ECO:0008006" key="4">
    <source>
        <dbReference type="Google" id="ProtNLM"/>
    </source>
</evidence>
<sequence>MSFATTPRYWAVAPALLFLAACTSAPVLNPTTVTLETRLYRTGAPQNLPWVAYQDGDGRWQALSGQGGRYAFSVRDPGGRYALAVVCTNPALQNARIQIVHATVKELSTPAVNCLFPRNSTEVRTVSGKVSHFGDADWAIVQVTGSGSVDGPEAANPGYSVEAGPGSQRLVALAQRRYGHDTNPWASRALLKNLELSDNLSLDLSFQDPATQTQPHTVTLEGAGGDAVIQDTKFHHPANVYNPDLGSGLRGASSHLYGGIPEAWQLPEDAHMAYAEAYVPGEGRGRSTTTTFKAPRDLTLVLLPHLGPVEVRPEAPAGSLARYRFTWEPYAADLYFAEVSDLATGGNRWQALVTPGWLRGAEYHTPDLSAAPGWNPAWNLSPASPRSMARLEAVRASRSVNEAVQLSALNFPGHLADGLVWQSASRVVGLGQ</sequence>
<keyword evidence="3" id="KW-1185">Reference proteome</keyword>
<reference evidence="2 3" key="1">
    <citation type="submission" date="2018-08" db="EMBL/GenBank/DDBJ databases">
        <title>Meiothermus hypogaeus DSM 23238 genome sequencing project.</title>
        <authorList>
            <person name="Da Costa M.S."/>
            <person name="Albuquerque L."/>
            <person name="Raposo P."/>
            <person name="Froufe H.J.C."/>
            <person name="Barroso C.S."/>
            <person name="Egas C."/>
        </authorList>
    </citation>
    <scope>NUCLEOTIDE SEQUENCE [LARGE SCALE GENOMIC DNA]</scope>
    <source>
        <strain evidence="2 3">DSM 23238</strain>
    </source>
</reference>